<comment type="caution">
    <text evidence="1">The sequence shown here is derived from an EMBL/GenBank/DDBJ whole genome shotgun (WGS) entry which is preliminary data.</text>
</comment>
<protein>
    <submittedName>
        <fullName evidence="1">Uncharacterized protein</fullName>
    </submittedName>
</protein>
<gene>
    <name evidence="1" type="ORF">M5X19_16520</name>
</gene>
<organism evidence="1 2">
    <name type="scientific">Paenibacillus alginolyticus</name>
    <dbReference type="NCBI Taxonomy" id="59839"/>
    <lineage>
        <taxon>Bacteria</taxon>
        <taxon>Bacillati</taxon>
        <taxon>Bacillota</taxon>
        <taxon>Bacilli</taxon>
        <taxon>Bacillales</taxon>
        <taxon>Paenibacillaceae</taxon>
        <taxon>Paenibacillus</taxon>
    </lineage>
</organism>
<feature type="non-terminal residue" evidence="1">
    <location>
        <position position="1"/>
    </location>
</feature>
<evidence type="ECO:0000313" key="2">
    <source>
        <dbReference type="Proteomes" id="UP001527099"/>
    </source>
</evidence>
<name>A0ABT4GE77_9BACL</name>
<keyword evidence="2" id="KW-1185">Reference proteome</keyword>
<dbReference type="RefSeq" id="WP_268616178.1">
    <property type="nucleotide sequence ID" value="NZ_JAMDMX010000049.1"/>
</dbReference>
<accession>A0ABT4GE77</accession>
<sequence>RLAPLSLQTSLREVLFRRLALLSHLSFTLAMNFIASADITEVTDESSDLELVFSLLSHFHPLPTL</sequence>
<proteinExistence type="predicted"/>
<evidence type="ECO:0000313" key="1">
    <source>
        <dbReference type="EMBL" id="MCY9694498.1"/>
    </source>
</evidence>
<dbReference type="EMBL" id="JAMDMX010000049">
    <property type="protein sequence ID" value="MCY9694498.1"/>
    <property type="molecule type" value="Genomic_DNA"/>
</dbReference>
<dbReference type="Proteomes" id="UP001527099">
    <property type="component" value="Unassembled WGS sequence"/>
</dbReference>
<reference evidence="1 2" key="1">
    <citation type="submission" date="2022-05" db="EMBL/GenBank/DDBJ databases">
        <title>Genome Sequencing of Bee-Associated Microbes.</title>
        <authorList>
            <person name="Dunlap C."/>
        </authorList>
    </citation>
    <scope>NUCLEOTIDE SEQUENCE [LARGE SCALE GENOMIC DNA]</scope>
    <source>
        <strain evidence="1 2">NRRL B-14421</strain>
    </source>
</reference>